<dbReference type="EMBL" id="PKSL01000150">
    <property type="protein sequence ID" value="POW01952.1"/>
    <property type="molecule type" value="Genomic_DNA"/>
</dbReference>
<dbReference type="AlphaFoldDB" id="A0A2S4UXF7"/>
<keyword evidence="2" id="KW-1133">Transmembrane helix</keyword>
<feature type="region of interest" description="Disordered" evidence="1">
    <location>
        <begin position="87"/>
        <end position="144"/>
    </location>
</feature>
<reference evidence="3" key="1">
    <citation type="submission" date="2017-12" db="EMBL/GenBank/DDBJ databases">
        <title>Gene loss provides genomic basis for host adaptation in cereal stripe rust fungi.</title>
        <authorList>
            <person name="Xia C."/>
        </authorList>
    </citation>
    <scope>NUCLEOTIDE SEQUENCE [LARGE SCALE GENOMIC DNA]</scope>
    <source>
        <strain evidence="3">93-210</strain>
    </source>
</reference>
<dbReference type="VEuPathDB" id="FungiDB:PSHT_01351"/>
<feature type="compositionally biased region" description="Low complexity" evidence="1">
    <location>
        <begin position="113"/>
        <end position="122"/>
    </location>
</feature>
<feature type="compositionally biased region" description="Polar residues" evidence="1">
    <location>
        <begin position="87"/>
        <end position="96"/>
    </location>
</feature>
<dbReference type="VEuPathDB" id="FungiDB:PSHT_04060"/>
<dbReference type="Proteomes" id="UP000239156">
    <property type="component" value="Unassembled WGS sequence"/>
</dbReference>
<keyword evidence="2" id="KW-0812">Transmembrane</keyword>
<organism evidence="3 4">
    <name type="scientific">Puccinia striiformis</name>
    <dbReference type="NCBI Taxonomy" id="27350"/>
    <lineage>
        <taxon>Eukaryota</taxon>
        <taxon>Fungi</taxon>
        <taxon>Dikarya</taxon>
        <taxon>Basidiomycota</taxon>
        <taxon>Pucciniomycotina</taxon>
        <taxon>Pucciniomycetes</taxon>
        <taxon>Pucciniales</taxon>
        <taxon>Pucciniaceae</taxon>
        <taxon>Puccinia</taxon>
    </lineage>
</organism>
<feature type="region of interest" description="Disordered" evidence="1">
    <location>
        <begin position="606"/>
        <end position="631"/>
    </location>
</feature>
<accession>A0A2S4UXF7</accession>
<keyword evidence="2" id="KW-0472">Membrane</keyword>
<comment type="caution">
    <text evidence="3">The sequence shown here is derived from an EMBL/GenBank/DDBJ whole genome shotgun (WGS) entry which is preliminary data.</text>
</comment>
<evidence type="ECO:0000256" key="1">
    <source>
        <dbReference type="SAM" id="MobiDB-lite"/>
    </source>
</evidence>
<sequence>MQRESYRDPSIQTANDYEIRISYLEEIVRFLLARKEPGPLPSVSSASLGGSFRYSIDRGLVLLLSKTTAQSLIITRSSHRNLKKPFNITQTASSTKPDCPLLSTSEPHHKPSRSSSRASPTAYRKRHSIATSDSQISIGGDKTQSLISTRPFPLVSKRDRTDISALVMPSELHALHTINPAQQSNNAIITKSLDPSPTPCLLNAACATTTTSTQTTSSHCCSSSNSLTTPLLSTLPVSTPLPEPALLECSEVFIPAQTSTCTPQHINLPPSPVHATRPLSALTTCSLAIDLTAQVCPDKCDATDVEIITINEYSDISTDFLGSITIVEHNSTSLAPNLAPDLSQLALDHYDEIDNYLKLANADETETKKKKKKKIKKRPIPLQLLTYQFPTLLQLLTIQFYFMFDTFNFCPPQLPSYLPHLPILIINYIFLKLVSAFLPKSATTPELFYTSPTHFPVFSVFPSLGSDLSSYATDARTDSDLSSYATDASNATLVLEFARAHQLSSAHTSLSIYVSVRVIPDPYSCHEDGSHDPPHSVVFVESLSTCHNLGPLLTCPNPGTSLTWRNLRPLSTSHQSSGNTRPRPGILDQPADLDLIFSTLIINDSPIHQQRSGRPSKASRSQSYSRNRSSD</sequence>
<feature type="compositionally biased region" description="Polar residues" evidence="1">
    <location>
        <begin position="129"/>
        <end position="144"/>
    </location>
</feature>
<dbReference type="VEuPathDB" id="FungiDB:PSTT_12126"/>
<feature type="transmembrane region" description="Helical" evidence="2">
    <location>
        <begin position="380"/>
        <end position="404"/>
    </location>
</feature>
<evidence type="ECO:0000313" key="3">
    <source>
        <dbReference type="EMBL" id="POW01952.1"/>
    </source>
</evidence>
<evidence type="ECO:0000256" key="2">
    <source>
        <dbReference type="SAM" id="Phobius"/>
    </source>
</evidence>
<gene>
    <name evidence="3" type="ORF">PSTT_12126</name>
</gene>
<keyword evidence="4" id="KW-1185">Reference proteome</keyword>
<protein>
    <submittedName>
        <fullName evidence="3">Uncharacterized protein</fullName>
    </submittedName>
</protein>
<proteinExistence type="predicted"/>
<name>A0A2S4UXF7_9BASI</name>
<feature type="compositionally biased region" description="Low complexity" evidence="1">
    <location>
        <begin position="619"/>
        <end position="631"/>
    </location>
</feature>
<feature type="transmembrane region" description="Helical" evidence="2">
    <location>
        <begin position="416"/>
        <end position="438"/>
    </location>
</feature>
<evidence type="ECO:0000313" key="4">
    <source>
        <dbReference type="Proteomes" id="UP000239156"/>
    </source>
</evidence>